<evidence type="ECO:0000259" key="1">
    <source>
        <dbReference type="Pfam" id="PF00144"/>
    </source>
</evidence>
<evidence type="ECO:0000313" key="3">
    <source>
        <dbReference type="Proteomes" id="UP001139028"/>
    </source>
</evidence>
<accession>A0A9X2ENY1</accession>
<organism evidence="2 3">
    <name type="scientific">Microbulbifer okhotskensis</name>
    <dbReference type="NCBI Taxonomy" id="2926617"/>
    <lineage>
        <taxon>Bacteria</taxon>
        <taxon>Pseudomonadati</taxon>
        <taxon>Pseudomonadota</taxon>
        <taxon>Gammaproteobacteria</taxon>
        <taxon>Cellvibrionales</taxon>
        <taxon>Microbulbiferaceae</taxon>
        <taxon>Microbulbifer</taxon>
    </lineage>
</organism>
<keyword evidence="3" id="KW-1185">Reference proteome</keyword>
<dbReference type="PANTHER" id="PTHR46825">
    <property type="entry name" value="D-ALANYL-D-ALANINE-CARBOXYPEPTIDASE/ENDOPEPTIDASE AMPH"/>
    <property type="match status" value="1"/>
</dbReference>
<dbReference type="PROSITE" id="PS51257">
    <property type="entry name" value="PROKAR_LIPOPROTEIN"/>
    <property type="match status" value="1"/>
</dbReference>
<evidence type="ECO:0000313" key="2">
    <source>
        <dbReference type="EMBL" id="MCO1335080.1"/>
    </source>
</evidence>
<dbReference type="Pfam" id="PF00144">
    <property type="entry name" value="Beta-lactamase"/>
    <property type="match status" value="1"/>
</dbReference>
<gene>
    <name evidence="2" type="ORF">MO867_12125</name>
</gene>
<name>A0A9X2ENY1_9GAMM</name>
<dbReference type="RefSeq" id="WP_252467529.1">
    <property type="nucleotide sequence ID" value="NZ_JALBWM010000048.1"/>
</dbReference>
<protein>
    <submittedName>
        <fullName evidence="2">Beta-lactamase family protein</fullName>
    </submittedName>
</protein>
<dbReference type="EMBL" id="JALBWM010000048">
    <property type="protein sequence ID" value="MCO1335080.1"/>
    <property type="molecule type" value="Genomic_DNA"/>
</dbReference>
<dbReference type="SUPFAM" id="SSF56601">
    <property type="entry name" value="beta-lactamase/transpeptidase-like"/>
    <property type="match status" value="1"/>
</dbReference>
<dbReference type="InterPro" id="IPR050491">
    <property type="entry name" value="AmpC-like"/>
</dbReference>
<proteinExistence type="predicted"/>
<dbReference type="InterPro" id="IPR001466">
    <property type="entry name" value="Beta-lactam-related"/>
</dbReference>
<dbReference type="AlphaFoldDB" id="A0A9X2ENY1"/>
<dbReference type="InterPro" id="IPR012338">
    <property type="entry name" value="Beta-lactam/transpept-like"/>
</dbReference>
<dbReference type="PANTHER" id="PTHR46825:SF9">
    <property type="entry name" value="BETA-LACTAMASE-RELATED DOMAIN-CONTAINING PROTEIN"/>
    <property type="match status" value="1"/>
</dbReference>
<sequence length="342" mass="37250">MKITPLMVFLIAGLGLFSCSDDRASPTTSYTTAEAFLESEGFVGTILVKKNGVDTLRKGFGFANKELPLPNGINTRYRVGSLSKTLTALAIVQLKNSGEISDYDTPVSEFIPDYPGGEKITIRHLLTHRSGIPEFFNGVDHHHTFSPLELVNLSKNSPLEFEPGEKYSYSNSNYILLGYLIELLSGQSYTEFLSRNILEPLGMDATTYGSSEILDSGHATGYKGAQQAEPAKYIDMSIPYSAGALSSNLADLEVWSESFAKELLVSTADKKDIFIDDGYGFGWVTTSVAGKKVITQSGGIYGFSALIIIFPEENSLIIGLTNLEGEQANLKRMAAIIAENEF</sequence>
<comment type="caution">
    <text evidence="2">The sequence shown here is derived from an EMBL/GenBank/DDBJ whole genome shotgun (WGS) entry which is preliminary data.</text>
</comment>
<feature type="domain" description="Beta-lactamase-related" evidence="1">
    <location>
        <begin position="36"/>
        <end position="336"/>
    </location>
</feature>
<reference evidence="2" key="1">
    <citation type="journal article" date="2022" name="Arch. Microbiol.">
        <title>Microbulbifer okhotskensis sp. nov., isolated from a deep bottom sediment of the Okhotsk Sea.</title>
        <authorList>
            <person name="Romanenko L."/>
            <person name="Kurilenko V."/>
            <person name="Otstavnykh N."/>
            <person name="Velansky P."/>
            <person name="Isaeva M."/>
            <person name="Mikhailov V."/>
        </authorList>
    </citation>
    <scope>NUCLEOTIDE SEQUENCE</scope>
    <source>
        <strain evidence="2">OS29</strain>
    </source>
</reference>
<dbReference type="Gene3D" id="3.40.710.10">
    <property type="entry name" value="DD-peptidase/beta-lactamase superfamily"/>
    <property type="match status" value="1"/>
</dbReference>
<dbReference type="Proteomes" id="UP001139028">
    <property type="component" value="Unassembled WGS sequence"/>
</dbReference>